<name>C1MJL5_MICPC</name>
<evidence type="ECO:0000256" key="1">
    <source>
        <dbReference type="SAM" id="MobiDB-lite"/>
    </source>
</evidence>
<dbReference type="KEGG" id="mpp:MICPUCDRAFT_38317"/>
<proteinExistence type="predicted"/>
<feature type="compositionally biased region" description="Acidic residues" evidence="1">
    <location>
        <begin position="87"/>
        <end position="102"/>
    </location>
</feature>
<gene>
    <name evidence="3" type="ORF">MICPUCDRAFT_38317</name>
</gene>
<dbReference type="Proteomes" id="UP000001876">
    <property type="component" value="Unassembled WGS sequence"/>
</dbReference>
<evidence type="ECO:0000313" key="3">
    <source>
        <dbReference type="EMBL" id="EEH59609.1"/>
    </source>
</evidence>
<sequence length="124" mass="12912">MTALKPRGAASSAFFLVATSAVWGSLHGGFTEVFSSWERFMGCFFACGVACGAVARAMRVGVKAPALPKPRRKESMDGGSRAMDGGGGDDDDDDDDDGGDDDVANKPRAARGGAATARRRPRRA</sequence>
<dbReference type="GeneID" id="9681411"/>
<feature type="transmembrane region" description="Helical" evidence="2">
    <location>
        <begin position="40"/>
        <end position="62"/>
    </location>
</feature>
<keyword evidence="2" id="KW-1133">Transmembrane helix</keyword>
<dbReference type="RefSeq" id="XP_003056233.1">
    <property type="nucleotide sequence ID" value="XM_003056187.1"/>
</dbReference>
<evidence type="ECO:0000313" key="4">
    <source>
        <dbReference type="Proteomes" id="UP000001876"/>
    </source>
</evidence>
<accession>C1MJL5</accession>
<evidence type="ECO:0000256" key="2">
    <source>
        <dbReference type="SAM" id="Phobius"/>
    </source>
</evidence>
<reference evidence="3 4" key="1">
    <citation type="journal article" date="2009" name="Science">
        <title>Green evolution and dynamic adaptations revealed by genomes of the marine picoeukaryotes Micromonas.</title>
        <authorList>
            <person name="Worden A.Z."/>
            <person name="Lee J.H."/>
            <person name="Mock T."/>
            <person name="Rouze P."/>
            <person name="Simmons M.P."/>
            <person name="Aerts A.L."/>
            <person name="Allen A.E."/>
            <person name="Cuvelier M.L."/>
            <person name="Derelle E."/>
            <person name="Everett M.V."/>
            <person name="Foulon E."/>
            <person name="Grimwood J."/>
            <person name="Gundlach H."/>
            <person name="Henrissat B."/>
            <person name="Napoli C."/>
            <person name="McDonald S.M."/>
            <person name="Parker M.S."/>
            <person name="Rombauts S."/>
            <person name="Salamov A."/>
            <person name="Von Dassow P."/>
            <person name="Badger J.H."/>
            <person name="Coutinho P.M."/>
            <person name="Demir E."/>
            <person name="Dubchak I."/>
            <person name="Gentemann C."/>
            <person name="Eikrem W."/>
            <person name="Gready J.E."/>
            <person name="John U."/>
            <person name="Lanier W."/>
            <person name="Lindquist E.A."/>
            <person name="Lucas S."/>
            <person name="Mayer K.F."/>
            <person name="Moreau H."/>
            <person name="Not F."/>
            <person name="Otillar R."/>
            <person name="Panaud O."/>
            <person name="Pangilinan J."/>
            <person name="Paulsen I."/>
            <person name="Piegu B."/>
            <person name="Poliakov A."/>
            <person name="Robbens S."/>
            <person name="Schmutz J."/>
            <person name="Toulza E."/>
            <person name="Wyss T."/>
            <person name="Zelensky A."/>
            <person name="Zhou K."/>
            <person name="Armbrust E.V."/>
            <person name="Bhattacharya D."/>
            <person name="Goodenough U.W."/>
            <person name="Van de Peer Y."/>
            <person name="Grigoriev I.V."/>
        </authorList>
    </citation>
    <scope>NUCLEOTIDE SEQUENCE [LARGE SCALE GENOMIC DNA]</scope>
    <source>
        <strain evidence="3 4">CCMP1545</strain>
    </source>
</reference>
<protein>
    <submittedName>
        <fullName evidence="3">Predicted protein</fullName>
    </submittedName>
</protein>
<feature type="region of interest" description="Disordered" evidence="1">
    <location>
        <begin position="63"/>
        <end position="124"/>
    </location>
</feature>
<organism evidence="4">
    <name type="scientific">Micromonas pusilla (strain CCMP1545)</name>
    <name type="common">Picoplanktonic green alga</name>
    <dbReference type="NCBI Taxonomy" id="564608"/>
    <lineage>
        <taxon>Eukaryota</taxon>
        <taxon>Viridiplantae</taxon>
        <taxon>Chlorophyta</taxon>
        <taxon>Mamiellophyceae</taxon>
        <taxon>Mamiellales</taxon>
        <taxon>Mamiellaceae</taxon>
        <taxon>Micromonas</taxon>
    </lineage>
</organism>
<keyword evidence="2" id="KW-0472">Membrane</keyword>
<dbReference type="AlphaFoldDB" id="C1MJL5"/>
<dbReference type="EMBL" id="GG663736">
    <property type="protein sequence ID" value="EEH59609.1"/>
    <property type="molecule type" value="Genomic_DNA"/>
</dbReference>
<keyword evidence="2" id="KW-0812">Transmembrane</keyword>
<keyword evidence="4" id="KW-1185">Reference proteome</keyword>